<reference evidence="1 2" key="1">
    <citation type="submission" date="2018-06" db="EMBL/GenBank/DDBJ databases">
        <title>Genomic Encyclopedia of Archaeal and Bacterial Type Strains, Phase II (KMG-II): from individual species to whole genera.</title>
        <authorList>
            <person name="Goeker M."/>
        </authorList>
    </citation>
    <scope>NUCLEOTIDE SEQUENCE [LARGE SCALE GENOMIC DNA]</scope>
    <source>
        <strain evidence="1 2">DSM 12408</strain>
    </source>
</reference>
<dbReference type="AlphaFoldDB" id="A0A1A7R4R8"/>
<gene>
    <name evidence="1" type="ORF">LX77_00934</name>
</gene>
<dbReference type="OrthoDB" id="9975701at2"/>
<dbReference type="STRING" id="49280.A9996_04170"/>
<dbReference type="Proteomes" id="UP000248987">
    <property type="component" value="Unassembled WGS sequence"/>
</dbReference>
<protein>
    <submittedName>
        <fullName evidence="1">Uncharacterized protein</fullName>
    </submittedName>
</protein>
<keyword evidence="2" id="KW-1185">Reference proteome</keyword>
<dbReference type="EMBL" id="QLLQ01000002">
    <property type="protein sequence ID" value="RAJ26679.1"/>
    <property type="molecule type" value="Genomic_DNA"/>
</dbReference>
<dbReference type="RefSeq" id="WP_066431251.1">
    <property type="nucleotide sequence ID" value="NZ_LZRN01000006.1"/>
</dbReference>
<name>A0A1A7R4R8_9FLAO</name>
<comment type="caution">
    <text evidence="1">The sequence shown here is derived from an EMBL/GenBank/DDBJ whole genome shotgun (WGS) entry which is preliminary data.</text>
</comment>
<organism evidence="1 2">
    <name type="scientific">Gelidibacter algens</name>
    <dbReference type="NCBI Taxonomy" id="49280"/>
    <lineage>
        <taxon>Bacteria</taxon>
        <taxon>Pseudomonadati</taxon>
        <taxon>Bacteroidota</taxon>
        <taxon>Flavobacteriia</taxon>
        <taxon>Flavobacteriales</taxon>
        <taxon>Flavobacteriaceae</taxon>
        <taxon>Gelidibacter</taxon>
    </lineage>
</organism>
<sequence>MAKKSEIGEAASEKSKKIFADEISSLTMLTAEEILTLFPKETDRKELEELLKIINADSEDKVKQQKLVDNINKISGAILTIGKKFIGVV</sequence>
<accession>A0A1A7R4R8</accession>
<evidence type="ECO:0000313" key="1">
    <source>
        <dbReference type="EMBL" id="RAJ26679.1"/>
    </source>
</evidence>
<proteinExistence type="predicted"/>
<evidence type="ECO:0000313" key="2">
    <source>
        <dbReference type="Proteomes" id="UP000248987"/>
    </source>
</evidence>